<dbReference type="InterPro" id="IPR032675">
    <property type="entry name" value="LRR_dom_sf"/>
</dbReference>
<gene>
    <name evidence="3" type="ORF">BCR35DRAFT_328873</name>
</gene>
<keyword evidence="4" id="KW-1185">Reference proteome</keyword>
<sequence>MPLPSLPNEILAAIAELVEDLADIRCLRLVSRAWAGAAHPQLFRRLDWGPYNSVKKAALLVLARPALAFAVKEIVLELIEGEDQRQSEIEKLFSMCTNLVCIIVTLETPPLLALAALRAATSTKIRELYFWRALRTPEELVAFTSYLDTCPNLARLGFEGVQIEDLDELGDDETGLALLKQSSTRHSLSTLSLGVNHPSRIFKLLTSHSHASLHNLHVEMRDEERDPLDLSPFTSLQQLYLWRDISEDEDEDDPDREAIAFLQRCNAPPSLRHLSLDLDYNGHRIWRYLDSGSLLQAIPQSISTLDIAGAMSETDQVVRFLKSLARSPTLTSLKLNIYKHPASRYSHAAVARECRSLGIRYRLSLFDVVCIDKQKDGEYGSGRHELEGLCKELAWDGGEWEEPTSEAEETSSGEEGE</sequence>
<feature type="region of interest" description="Disordered" evidence="1">
    <location>
        <begin position="396"/>
        <end position="417"/>
    </location>
</feature>
<dbReference type="AlphaFoldDB" id="A0A1Y2G0Y0"/>
<dbReference type="InterPro" id="IPR001810">
    <property type="entry name" value="F-box_dom"/>
</dbReference>
<feature type="compositionally biased region" description="Acidic residues" evidence="1">
    <location>
        <begin position="398"/>
        <end position="417"/>
    </location>
</feature>
<evidence type="ECO:0000256" key="1">
    <source>
        <dbReference type="SAM" id="MobiDB-lite"/>
    </source>
</evidence>
<evidence type="ECO:0000259" key="2">
    <source>
        <dbReference type="Pfam" id="PF12937"/>
    </source>
</evidence>
<protein>
    <recommendedName>
        <fullName evidence="2">F-box domain-containing protein</fullName>
    </recommendedName>
</protein>
<accession>A0A1Y2G0Y0</accession>
<dbReference type="Pfam" id="PF12937">
    <property type="entry name" value="F-box-like"/>
    <property type="match status" value="1"/>
</dbReference>
<dbReference type="SUPFAM" id="SSF52047">
    <property type="entry name" value="RNI-like"/>
    <property type="match status" value="1"/>
</dbReference>
<dbReference type="Proteomes" id="UP000193467">
    <property type="component" value="Unassembled WGS sequence"/>
</dbReference>
<reference evidence="3 4" key="1">
    <citation type="submission" date="2016-07" db="EMBL/GenBank/DDBJ databases">
        <title>Pervasive Adenine N6-methylation of Active Genes in Fungi.</title>
        <authorList>
            <consortium name="DOE Joint Genome Institute"/>
            <person name="Mondo S.J."/>
            <person name="Dannebaum R.O."/>
            <person name="Kuo R.C."/>
            <person name="Labutti K."/>
            <person name="Haridas S."/>
            <person name="Kuo A."/>
            <person name="Salamov A."/>
            <person name="Ahrendt S.R."/>
            <person name="Lipzen A."/>
            <person name="Sullivan W."/>
            <person name="Andreopoulos W.B."/>
            <person name="Clum A."/>
            <person name="Lindquist E."/>
            <person name="Daum C."/>
            <person name="Ramamoorthy G.K."/>
            <person name="Gryganskyi A."/>
            <person name="Culley D."/>
            <person name="Magnuson J.K."/>
            <person name="James T.Y."/>
            <person name="O'Malley M.A."/>
            <person name="Stajich J.E."/>
            <person name="Spatafora J.W."/>
            <person name="Visel A."/>
            <person name="Grigoriev I.V."/>
        </authorList>
    </citation>
    <scope>NUCLEOTIDE SEQUENCE [LARGE SCALE GENOMIC DNA]</scope>
    <source>
        <strain evidence="3 4">62-1032</strain>
    </source>
</reference>
<feature type="domain" description="F-box" evidence="2">
    <location>
        <begin position="4"/>
        <end position="46"/>
    </location>
</feature>
<dbReference type="InParanoid" id="A0A1Y2G0Y0"/>
<evidence type="ECO:0000313" key="3">
    <source>
        <dbReference type="EMBL" id="ORY90240.1"/>
    </source>
</evidence>
<evidence type="ECO:0000313" key="4">
    <source>
        <dbReference type="Proteomes" id="UP000193467"/>
    </source>
</evidence>
<comment type="caution">
    <text evidence="3">The sequence shown here is derived from an EMBL/GenBank/DDBJ whole genome shotgun (WGS) entry which is preliminary data.</text>
</comment>
<organism evidence="3 4">
    <name type="scientific">Leucosporidium creatinivorum</name>
    <dbReference type="NCBI Taxonomy" id="106004"/>
    <lineage>
        <taxon>Eukaryota</taxon>
        <taxon>Fungi</taxon>
        <taxon>Dikarya</taxon>
        <taxon>Basidiomycota</taxon>
        <taxon>Pucciniomycotina</taxon>
        <taxon>Microbotryomycetes</taxon>
        <taxon>Leucosporidiales</taxon>
        <taxon>Leucosporidium</taxon>
    </lineage>
</organism>
<dbReference type="Gene3D" id="3.80.10.10">
    <property type="entry name" value="Ribonuclease Inhibitor"/>
    <property type="match status" value="1"/>
</dbReference>
<proteinExistence type="predicted"/>
<name>A0A1Y2G0Y0_9BASI</name>
<dbReference type="EMBL" id="MCGR01000004">
    <property type="protein sequence ID" value="ORY90240.1"/>
    <property type="molecule type" value="Genomic_DNA"/>
</dbReference>